<evidence type="ECO:0000313" key="3">
    <source>
        <dbReference type="Proteomes" id="UP000019113"/>
    </source>
</evidence>
<name>W1N5C6_9GAMM</name>
<dbReference type="AlphaFoldDB" id="W1N5C6"/>
<dbReference type="OrthoDB" id="6173968at2"/>
<dbReference type="EMBL" id="AVBC01000039">
    <property type="protein sequence ID" value="ERL50140.1"/>
    <property type="molecule type" value="Genomic_DNA"/>
</dbReference>
<accession>W1N5C6</accession>
<protein>
    <recommendedName>
        <fullName evidence="4">DUF2125 domain-containing protein</fullName>
    </recommendedName>
</protein>
<reference evidence="2 3" key="1">
    <citation type="submission" date="2013-08" db="EMBL/GenBank/DDBJ databases">
        <title>draft genome of Halomonas huanghegensis, strain BJGMM-B45T.</title>
        <authorList>
            <person name="Miao C."/>
            <person name="Wan Y."/>
            <person name="Jin W."/>
        </authorList>
    </citation>
    <scope>NUCLEOTIDE SEQUENCE [LARGE SCALE GENOMIC DNA]</scope>
    <source>
        <strain evidence="2 3">BJGMM-B45</strain>
    </source>
</reference>
<feature type="signal peptide" evidence="1">
    <location>
        <begin position="1"/>
        <end position="23"/>
    </location>
</feature>
<gene>
    <name evidence="2" type="ORF">BJB45_03165</name>
</gene>
<keyword evidence="3" id="KW-1185">Reference proteome</keyword>
<feature type="chain" id="PRO_5009977358" description="DUF2125 domain-containing protein" evidence="1">
    <location>
        <begin position="24"/>
        <end position="461"/>
    </location>
</feature>
<dbReference type="STRING" id="1178482.AR456_04650"/>
<evidence type="ECO:0000256" key="1">
    <source>
        <dbReference type="SAM" id="SignalP"/>
    </source>
</evidence>
<evidence type="ECO:0000313" key="2">
    <source>
        <dbReference type="EMBL" id="ERL50140.1"/>
    </source>
</evidence>
<dbReference type="RefSeq" id="WP_021820190.1">
    <property type="nucleotide sequence ID" value="NZ_AVBC01000039.1"/>
</dbReference>
<dbReference type="Proteomes" id="UP000019113">
    <property type="component" value="Unassembled WGS sequence"/>
</dbReference>
<comment type="caution">
    <text evidence="2">The sequence shown here is derived from an EMBL/GenBank/DDBJ whole genome shotgun (WGS) entry which is preliminary data.</text>
</comment>
<organism evidence="2 3">
    <name type="scientific">Halomonas huangheensis</name>
    <dbReference type="NCBI Taxonomy" id="1178482"/>
    <lineage>
        <taxon>Bacteria</taxon>
        <taxon>Pseudomonadati</taxon>
        <taxon>Pseudomonadota</taxon>
        <taxon>Gammaproteobacteria</taxon>
        <taxon>Oceanospirillales</taxon>
        <taxon>Halomonadaceae</taxon>
        <taxon>Halomonas</taxon>
    </lineage>
</organism>
<evidence type="ECO:0008006" key="4">
    <source>
        <dbReference type="Google" id="ProtNLM"/>
    </source>
</evidence>
<dbReference type="PATRIC" id="fig|1178482.3.peg.3236"/>
<proteinExistence type="predicted"/>
<sequence>MARLKFVAAAALGAVLVPGLAQADAEQLEQDLRTLAGEGGEIAIGDVSDSMFGGSVTAKDISITQADGDVITIRSYKVDGDYDDPSEVVAEGIRISDSDLDIAAKSLTLEKPGSAVLDFSNLSATYNAENPLPGLSVKELVLDQTEPTLLDTEDSSELRGAHIEVASLTASDISGDAIGEFSLSELVGSAEQFAELGAATFSLPTLSFSGLVGMQEDAPQFDDFSLSDLDISSDKLVLTLAGMTLDSNMEDGDYNSSLETLTIDLAKMIELAPVDERTNLRMLSNVLTAGSGQLTLDSVLNGTWQQDGDTGDLGTNFELNATDAFKFNFDADLPVAIPEGVEASEYFASLDDWTELDTLGGDVTLNLEELGVFGRIAPVVAAAQQVTEQEFIDQMRTQAEGFGTLMGPKLGEVLTGLVQLMAGEASNLAVTLELPPSSEAEKLSQDPLGLPQAMQMQVEVQ</sequence>
<dbReference type="KEGG" id="hhu:AR456_04650"/>
<keyword evidence="1" id="KW-0732">Signal</keyword>